<dbReference type="Gene3D" id="2.160.20.10">
    <property type="entry name" value="Single-stranded right-handed beta-helix, Pectin lyase-like"/>
    <property type="match status" value="2"/>
</dbReference>
<evidence type="ECO:0000259" key="2">
    <source>
        <dbReference type="Pfam" id="PF04151"/>
    </source>
</evidence>
<dbReference type="PANTHER" id="PTHR11319">
    <property type="entry name" value="G PROTEIN-COUPLED RECEPTOR-RELATED"/>
    <property type="match status" value="1"/>
</dbReference>
<dbReference type="InterPro" id="IPR006626">
    <property type="entry name" value="PbH1"/>
</dbReference>
<evidence type="ECO:0000313" key="4">
    <source>
        <dbReference type="Proteomes" id="UP000318995"/>
    </source>
</evidence>
<dbReference type="InterPro" id="IPR007280">
    <property type="entry name" value="Peptidase_C_arc/bac"/>
</dbReference>
<dbReference type="InterPro" id="IPR018247">
    <property type="entry name" value="EF_Hand_1_Ca_BS"/>
</dbReference>
<dbReference type="SUPFAM" id="SSF51126">
    <property type="entry name" value="Pectin lyase-like"/>
    <property type="match status" value="2"/>
</dbReference>
<dbReference type="NCBIfam" id="NF041518">
    <property type="entry name" value="choice_anch_Q"/>
    <property type="match status" value="2"/>
</dbReference>
<accession>A0A5C5VPX2</accession>
<comment type="caution">
    <text evidence="3">The sequence shown here is derived from an EMBL/GenBank/DDBJ whole genome shotgun (WGS) entry which is preliminary data.</text>
</comment>
<dbReference type="Pfam" id="PF04151">
    <property type="entry name" value="PPC"/>
    <property type="match status" value="1"/>
</dbReference>
<evidence type="ECO:0000313" key="3">
    <source>
        <dbReference type="EMBL" id="TWT40170.1"/>
    </source>
</evidence>
<reference evidence="3 4" key="1">
    <citation type="submission" date="2019-02" db="EMBL/GenBank/DDBJ databases">
        <title>Deep-cultivation of Planctomycetes and their phenomic and genomic characterization uncovers novel biology.</title>
        <authorList>
            <person name="Wiegand S."/>
            <person name="Jogler M."/>
            <person name="Boedeker C."/>
            <person name="Pinto D."/>
            <person name="Vollmers J."/>
            <person name="Rivas-Marin E."/>
            <person name="Kohn T."/>
            <person name="Peeters S.H."/>
            <person name="Heuer A."/>
            <person name="Rast P."/>
            <person name="Oberbeckmann S."/>
            <person name="Bunk B."/>
            <person name="Jeske O."/>
            <person name="Meyerdierks A."/>
            <person name="Storesund J.E."/>
            <person name="Kallscheuer N."/>
            <person name="Luecker S."/>
            <person name="Lage O.M."/>
            <person name="Pohl T."/>
            <person name="Merkel B.J."/>
            <person name="Hornburger P."/>
            <person name="Mueller R.-W."/>
            <person name="Bruemmer F."/>
            <person name="Labrenz M."/>
            <person name="Spormann A.M."/>
            <person name="Op Den Camp H."/>
            <person name="Overmann J."/>
            <person name="Amann R."/>
            <person name="Jetten M.S.M."/>
            <person name="Mascher T."/>
            <person name="Medema M.H."/>
            <person name="Devos D.P."/>
            <person name="Kaster A.-K."/>
            <person name="Ovreas L."/>
            <person name="Rohde M."/>
            <person name="Galperin M.Y."/>
            <person name="Jogler C."/>
        </authorList>
    </citation>
    <scope>NUCLEOTIDE SEQUENCE [LARGE SCALE GENOMIC DNA]</scope>
    <source>
        <strain evidence="3 4">Pla111</strain>
    </source>
</reference>
<feature type="domain" description="Peptidase C-terminal archaeal/bacterial" evidence="2">
    <location>
        <begin position="887"/>
        <end position="945"/>
    </location>
</feature>
<dbReference type="EMBL" id="SJPH01000013">
    <property type="protein sequence ID" value="TWT40170.1"/>
    <property type="molecule type" value="Genomic_DNA"/>
</dbReference>
<keyword evidence="4" id="KW-1185">Reference proteome</keyword>
<sequence>MEMLEDRRVLAVTVGFEGPFELQNWTDTGIAGGTTTITPTTGPSATAEFAYNVNLGGGGVTQRTTDFTLVGGAPENGVFRFDYDYSGYHAFFSADADFLTLNGAQATAVVNSTTSGSFNFTGSESLGVTQGDTLGFRVGGNNADSDSRLIGTLEVSSFSFVGASDLIVDSLADTPDDGDYSAGNFTLREAIELANAIPGADTITFDPAVFGTEQTISIGSQLPAITEGLTIEGPGADLLTIDAGLGGDGTVNGNGYRHFEVDDLSGSTTIDVNLRGVTLTGGDVTTGGGGAIRSLENLTVERSVITGNHTSGVNFGGGIFADGIGTLTVRDSTLSGNTSYSGGALINYTDGAGSVVIENSTLSGNSENGYTGGAIFNQGTLTITSSTITDNVGDVGGIFTRFNNEVNLSNTIIAGNRNGGGSPTNLGGAAPGVNLFNLIGPGAGASFGMVNGVNGNQLGVTDAGLGTLQDNGGPTPTHALLDSSPAIDAGDPAFASPPDFDQRGPGFDRVVGSVVDIGAFEVQDDHANDSAGATPIADADRLSGNIQYNGDADYFSFAAVAGEFYRLVADHDGIGSTEITLYDTDGVTPILINDSERLSDNGEDLGDAWVLWQAPADGTYFAAVREIGDDATGSYDLELDTFPVTDVAVPSATSGAIDNNRDTAIYRFSATAGVPVPLLAVDAGIGDPALLVYDTDGATVLASDTVVGDASLTFVPPASGDYFAEVRDRRDDGTGEFLLFVGTPSDDHGDDAGAATPVAIGSATPGQIFPIGDPDYFSFAATAGQFYRLATDDRQISATEITLYDTDGVTPLLVDDSVGIGDAWIAWIAPADGIYYAAVRELGNNSIGSYDFLVDAVTTTSVAAPSTTPGQIDTTLQSKAFRLVGYAGVPYIIDTDGPGRTIDTTLALYDAQSNQLGFDDDGGSGSSSRIEFTPTVDGVYFLEVREYNDDQTGAFPFNVTIAADLQVTNTNDAGPGSLRQAILDANAGLGSSIAFSGAVFLDNTPDVITLTTGEMAITQSVTIYGPGADRLTIDAGLGGDGLVNGNGFRHFLVDDLNSATTIDVSISGVTLTGGDVATGGGGAIRSLENLTVERSVITGNHTSGSNFGGGIFAGGIGTLTVRDSTLSGNTSYSGGALINYTNGAGSVVIENSTLSGNSATEFAGGAIFNQGDLTLRNTTITGNQDLTETTGSLFEGSGGVYSRYSTASIVVQNTIIVGNTRSTGAGPVADDFRNSDPSGPPASAVDATFSLFGAVAGPGITDGVDGNQIGVADAGLGALQDNGGPTPTHALEFGSPALNAGDPVFSAPPSFDQRGPGFDRVALGRIDIGAYEAQTAPVAPLNPGDFNGDGFVDNSDLNLLLANWGATTVPPTWINGFDTFVDNGELNALLANWGFGIGSSAAFATTSSPAEPLAIESAAGFETGVKPLVSAVAADSVEADAAFASLGAETSTMPAAPSRSVSNAVAESSPAMSLLLLPSMQVIEQEEAELAALDLAHAEGDQPATTVRPALRQARLGSGIGVGVSQR</sequence>
<dbReference type="PANTHER" id="PTHR11319:SF35">
    <property type="entry name" value="OUTER MEMBRANE PROTEIN PMPC-RELATED"/>
    <property type="match status" value="1"/>
</dbReference>
<evidence type="ECO:0000256" key="1">
    <source>
        <dbReference type="ARBA" id="ARBA00016512"/>
    </source>
</evidence>
<dbReference type="InterPro" id="IPR011050">
    <property type="entry name" value="Pectin_lyase_fold/virulence"/>
</dbReference>
<gene>
    <name evidence="3" type="ORF">Pla111_34340</name>
</gene>
<dbReference type="SMART" id="SM00710">
    <property type="entry name" value="PbH1"/>
    <property type="match status" value="9"/>
</dbReference>
<dbReference type="InterPro" id="IPR059226">
    <property type="entry name" value="Choice_anch_Q_dom"/>
</dbReference>
<proteinExistence type="predicted"/>
<protein>
    <recommendedName>
        <fullName evidence="1">Probable pectate lyase C</fullName>
    </recommendedName>
</protein>
<name>A0A5C5VPX2_9BACT</name>
<organism evidence="3 4">
    <name type="scientific">Botrimarina hoheduenensis</name>
    <dbReference type="NCBI Taxonomy" id="2528000"/>
    <lineage>
        <taxon>Bacteria</taxon>
        <taxon>Pseudomonadati</taxon>
        <taxon>Planctomycetota</taxon>
        <taxon>Planctomycetia</taxon>
        <taxon>Pirellulales</taxon>
        <taxon>Lacipirellulaceae</taxon>
        <taxon>Botrimarina</taxon>
    </lineage>
</organism>
<dbReference type="Gene3D" id="2.60.120.380">
    <property type="match status" value="4"/>
</dbReference>
<dbReference type="PROSITE" id="PS00018">
    <property type="entry name" value="EF_HAND_1"/>
    <property type="match status" value="1"/>
</dbReference>
<dbReference type="Proteomes" id="UP000318995">
    <property type="component" value="Unassembled WGS sequence"/>
</dbReference>
<dbReference type="InterPro" id="IPR012334">
    <property type="entry name" value="Pectin_lyas_fold"/>
</dbReference>